<evidence type="ECO:0000313" key="2">
    <source>
        <dbReference type="Proteomes" id="UP001732700"/>
    </source>
</evidence>
<organism evidence="1 2">
    <name type="scientific">Avena sativa</name>
    <name type="common">Oat</name>
    <dbReference type="NCBI Taxonomy" id="4498"/>
    <lineage>
        <taxon>Eukaryota</taxon>
        <taxon>Viridiplantae</taxon>
        <taxon>Streptophyta</taxon>
        <taxon>Embryophyta</taxon>
        <taxon>Tracheophyta</taxon>
        <taxon>Spermatophyta</taxon>
        <taxon>Magnoliopsida</taxon>
        <taxon>Liliopsida</taxon>
        <taxon>Poales</taxon>
        <taxon>Poaceae</taxon>
        <taxon>BOP clade</taxon>
        <taxon>Pooideae</taxon>
        <taxon>Poodae</taxon>
        <taxon>Poeae</taxon>
        <taxon>Poeae Chloroplast Group 1 (Aveneae type)</taxon>
        <taxon>Aveninae</taxon>
        <taxon>Avena</taxon>
    </lineage>
</organism>
<dbReference type="EnsemblPlants" id="AVESA.00010b.r2.5DG0934250.1">
    <property type="protein sequence ID" value="AVESA.00010b.r2.5DG0934250.1.CDS"/>
    <property type="gene ID" value="AVESA.00010b.r2.5DG0934250"/>
</dbReference>
<accession>A0ACD5Y8U0</accession>
<evidence type="ECO:0000313" key="1">
    <source>
        <dbReference type="EnsemblPlants" id="AVESA.00010b.r2.5DG0934250.1.CDS"/>
    </source>
</evidence>
<proteinExistence type="predicted"/>
<reference evidence="1" key="1">
    <citation type="submission" date="2021-05" db="EMBL/GenBank/DDBJ databases">
        <authorList>
            <person name="Scholz U."/>
            <person name="Mascher M."/>
            <person name="Fiebig A."/>
        </authorList>
    </citation>
    <scope>NUCLEOTIDE SEQUENCE [LARGE SCALE GENOMIC DNA]</scope>
</reference>
<keyword evidence="2" id="KW-1185">Reference proteome</keyword>
<protein>
    <submittedName>
        <fullName evidence="1">Uncharacterized protein</fullName>
    </submittedName>
</protein>
<sequence length="99" mass="10963">MDKYMKHGHAPAVLLVLLIYFATHAQCGITKEVGNRKINLPGGLCAYKPRASTCLEDGYCICCLVTDYCYDRMDDCIVRCIKSSRSAHANNPPLPSPQI</sequence>
<name>A0ACD5Y8U0_AVESA</name>
<reference evidence="1" key="2">
    <citation type="submission" date="2025-09" db="UniProtKB">
        <authorList>
            <consortium name="EnsemblPlants"/>
        </authorList>
    </citation>
    <scope>IDENTIFICATION</scope>
</reference>
<dbReference type="Proteomes" id="UP001732700">
    <property type="component" value="Chromosome 5D"/>
</dbReference>